<organism evidence="4">
    <name type="scientific">Thermosporothrix sp. COM3</name>
    <dbReference type="NCBI Taxonomy" id="2490863"/>
    <lineage>
        <taxon>Bacteria</taxon>
        <taxon>Bacillati</taxon>
        <taxon>Chloroflexota</taxon>
        <taxon>Ktedonobacteria</taxon>
        <taxon>Ktedonobacterales</taxon>
        <taxon>Thermosporotrichaceae</taxon>
        <taxon>Thermosporothrix</taxon>
    </lineage>
</organism>
<evidence type="ECO:0000313" key="4">
    <source>
        <dbReference type="EMBL" id="BBH88077.1"/>
    </source>
</evidence>
<dbReference type="GO" id="GO:1901605">
    <property type="term" value="P:alpha-amino acid metabolic process"/>
    <property type="evidence" value="ECO:0007669"/>
    <property type="project" value="UniProtKB-ARBA"/>
</dbReference>
<comment type="cofactor">
    <cofactor evidence="1">
        <name>pyridoxal 5'-phosphate</name>
        <dbReference type="ChEBI" id="CHEBI:597326"/>
    </cofactor>
</comment>
<name>A0A455SHX4_9CHLR</name>
<accession>A0A455SHX4</accession>
<evidence type="ECO:0000256" key="1">
    <source>
        <dbReference type="ARBA" id="ARBA00001933"/>
    </source>
</evidence>
<dbReference type="Pfam" id="PF00291">
    <property type="entry name" value="PALP"/>
    <property type="match status" value="1"/>
</dbReference>
<dbReference type="SUPFAM" id="SSF53686">
    <property type="entry name" value="Tryptophan synthase beta subunit-like PLP-dependent enzymes"/>
    <property type="match status" value="1"/>
</dbReference>
<dbReference type="Gene3D" id="3.40.50.1100">
    <property type="match status" value="2"/>
</dbReference>
<dbReference type="CDD" id="cd01561">
    <property type="entry name" value="CBS_like"/>
    <property type="match status" value="1"/>
</dbReference>
<dbReference type="PANTHER" id="PTHR10314">
    <property type="entry name" value="CYSTATHIONINE BETA-SYNTHASE"/>
    <property type="match status" value="1"/>
</dbReference>
<reference evidence="4" key="1">
    <citation type="submission" date="2018-12" db="EMBL/GenBank/DDBJ databases">
        <title>Novel natural products biosynthetic potential of the class Ktedonobacteria.</title>
        <authorList>
            <person name="Zheng Y."/>
            <person name="Saitou A."/>
            <person name="Wang C.M."/>
            <person name="Toyoda A."/>
            <person name="Minakuchi Y."/>
            <person name="Sekiguchi Y."/>
            <person name="Ueda K."/>
            <person name="Takano H."/>
            <person name="Sakai Y."/>
            <person name="Yokota A."/>
            <person name="Yabe S."/>
        </authorList>
    </citation>
    <scope>NUCLEOTIDE SEQUENCE</scope>
    <source>
        <strain evidence="4">COM3</strain>
    </source>
</reference>
<dbReference type="InterPro" id="IPR001926">
    <property type="entry name" value="TrpB-like_PALP"/>
</dbReference>
<evidence type="ECO:0000256" key="2">
    <source>
        <dbReference type="ARBA" id="ARBA00022898"/>
    </source>
</evidence>
<protein>
    <submittedName>
        <fullName evidence="4">Cysteine synthase</fullName>
    </submittedName>
</protein>
<evidence type="ECO:0000259" key="3">
    <source>
        <dbReference type="Pfam" id="PF00291"/>
    </source>
</evidence>
<dbReference type="AlphaFoldDB" id="A0A455SHX4"/>
<dbReference type="InterPro" id="IPR036052">
    <property type="entry name" value="TrpB-like_PALP_sf"/>
</dbReference>
<sequence>MLRETIVDCIGKTPLVRLRLDERSVCPVYAKLELLNPFGMKDRVAKRIILEAKRRGELAEHAPIIESSSGTMALGVALVGTYLGLEVHIVTDPRIDPLTFIKLKALGCTVHIVEKMTGHGWQSARLEKLRELLQQYPGAFWPRQYDNPENAYAYQELAQELLDELDTVDIVVGSVGSGGSLCGTARELRRQNPALKVVAVDAVGSVIFGQPDKPGRLQGGLGNSIHPANVDVLVIDEVHWLSDAEAFGATVELARQEKIFAGNSSGSVYAVARWLSQTERDGTHIVALLPDRGDRYFTTIYSEEYREQKGLKNLELPAAPRLVPADAVVESWSYMELSKGKKRAEVSSGH</sequence>
<dbReference type="EMBL" id="AP019376">
    <property type="protein sequence ID" value="BBH88077.1"/>
    <property type="molecule type" value="Genomic_DNA"/>
</dbReference>
<dbReference type="InterPro" id="IPR050214">
    <property type="entry name" value="Cys_Synth/Cystath_Beta-Synth"/>
</dbReference>
<feature type="domain" description="Tryptophan synthase beta chain-like PALP" evidence="3">
    <location>
        <begin position="8"/>
        <end position="291"/>
    </location>
</feature>
<proteinExistence type="predicted"/>
<gene>
    <name evidence="4" type="ORF">KTC_28280</name>
</gene>
<keyword evidence="2" id="KW-0663">Pyridoxal phosphate</keyword>